<name>A0AAN8X399_HALRR</name>
<comment type="caution">
    <text evidence="2">The sequence shown here is derived from an EMBL/GenBank/DDBJ whole genome shotgun (WGS) entry which is preliminary data.</text>
</comment>
<sequence>MKVLLLLLATVALASVQSEGWCRCAAFVTYEHSEIMVYESDEIQIDNCVDDAKQCKNACVNQMNTESNNGDLWYLDASGQTIGQQICTYLADRWFFFLHNHRVYGYYEICGGAWQYTGIASQQMLCCNGGKQEHCVTA</sequence>
<feature type="chain" id="PRO_5042996375" description="Secreted protein" evidence="1">
    <location>
        <begin position="19"/>
        <end position="138"/>
    </location>
</feature>
<dbReference type="Proteomes" id="UP001381693">
    <property type="component" value="Unassembled WGS sequence"/>
</dbReference>
<dbReference type="EMBL" id="JAXCGZ010009462">
    <property type="protein sequence ID" value="KAK7077175.1"/>
    <property type="molecule type" value="Genomic_DNA"/>
</dbReference>
<accession>A0AAN8X399</accession>
<evidence type="ECO:0000313" key="3">
    <source>
        <dbReference type="Proteomes" id="UP001381693"/>
    </source>
</evidence>
<dbReference type="AlphaFoldDB" id="A0AAN8X399"/>
<evidence type="ECO:0000256" key="1">
    <source>
        <dbReference type="SAM" id="SignalP"/>
    </source>
</evidence>
<keyword evidence="3" id="KW-1185">Reference proteome</keyword>
<keyword evidence="1" id="KW-0732">Signal</keyword>
<reference evidence="2 3" key="1">
    <citation type="submission" date="2023-11" db="EMBL/GenBank/DDBJ databases">
        <title>Halocaridina rubra genome assembly.</title>
        <authorList>
            <person name="Smith C."/>
        </authorList>
    </citation>
    <scope>NUCLEOTIDE SEQUENCE [LARGE SCALE GENOMIC DNA]</scope>
    <source>
        <strain evidence="2">EP-1</strain>
        <tissue evidence="2">Whole</tissue>
    </source>
</reference>
<proteinExistence type="predicted"/>
<gene>
    <name evidence="2" type="ORF">SK128_018605</name>
</gene>
<evidence type="ECO:0000313" key="2">
    <source>
        <dbReference type="EMBL" id="KAK7077175.1"/>
    </source>
</evidence>
<protein>
    <recommendedName>
        <fullName evidence="4">Secreted protein</fullName>
    </recommendedName>
</protein>
<evidence type="ECO:0008006" key="4">
    <source>
        <dbReference type="Google" id="ProtNLM"/>
    </source>
</evidence>
<organism evidence="2 3">
    <name type="scientific">Halocaridina rubra</name>
    <name type="common">Hawaiian red shrimp</name>
    <dbReference type="NCBI Taxonomy" id="373956"/>
    <lineage>
        <taxon>Eukaryota</taxon>
        <taxon>Metazoa</taxon>
        <taxon>Ecdysozoa</taxon>
        <taxon>Arthropoda</taxon>
        <taxon>Crustacea</taxon>
        <taxon>Multicrustacea</taxon>
        <taxon>Malacostraca</taxon>
        <taxon>Eumalacostraca</taxon>
        <taxon>Eucarida</taxon>
        <taxon>Decapoda</taxon>
        <taxon>Pleocyemata</taxon>
        <taxon>Caridea</taxon>
        <taxon>Atyoidea</taxon>
        <taxon>Atyidae</taxon>
        <taxon>Halocaridina</taxon>
    </lineage>
</organism>
<feature type="signal peptide" evidence="1">
    <location>
        <begin position="1"/>
        <end position="18"/>
    </location>
</feature>